<dbReference type="OrthoDB" id="2692225at2"/>
<dbReference type="EMBL" id="QPJJ01000013">
    <property type="protein sequence ID" value="RCW64602.1"/>
    <property type="molecule type" value="Genomic_DNA"/>
</dbReference>
<dbReference type="Pfam" id="PF07441">
    <property type="entry name" value="BofA"/>
    <property type="match status" value="1"/>
</dbReference>
<feature type="transmembrane region" description="Helical" evidence="1">
    <location>
        <begin position="61"/>
        <end position="86"/>
    </location>
</feature>
<dbReference type="Proteomes" id="UP000252585">
    <property type="component" value="Unassembled WGS sequence"/>
</dbReference>
<sequence length="87" mass="9110">MSVWVISGFIVAIVLLLTVGVSKKGLSIIGSGFSKLAIGVLMLFFLNLFGAYFGIHIPINAFTAIIVGFLGLAGIVSLSALHLFILS</sequence>
<keyword evidence="1" id="KW-0472">Membrane</keyword>
<dbReference type="InterPro" id="IPR010001">
    <property type="entry name" value="BofA"/>
</dbReference>
<accession>A0A368X9I0</accession>
<reference evidence="2 3" key="1">
    <citation type="submission" date="2018-07" db="EMBL/GenBank/DDBJ databases">
        <title>Genomic Encyclopedia of Type Strains, Phase IV (KMG-IV): sequencing the most valuable type-strain genomes for metagenomic binning, comparative biology and taxonomic classification.</title>
        <authorList>
            <person name="Goeker M."/>
        </authorList>
    </citation>
    <scope>NUCLEOTIDE SEQUENCE [LARGE SCALE GENOMIC DNA]</scope>
    <source>
        <strain evidence="2 3">DSM 27696</strain>
    </source>
</reference>
<evidence type="ECO:0000313" key="3">
    <source>
        <dbReference type="Proteomes" id="UP000252585"/>
    </source>
</evidence>
<name>A0A368X9I0_9BACI</name>
<gene>
    <name evidence="2" type="ORF">DFR57_11390</name>
</gene>
<keyword evidence="3" id="KW-1185">Reference proteome</keyword>
<organism evidence="2 3">
    <name type="scientific">Saliterribacillus persicus</name>
    <dbReference type="NCBI Taxonomy" id="930114"/>
    <lineage>
        <taxon>Bacteria</taxon>
        <taxon>Bacillati</taxon>
        <taxon>Bacillota</taxon>
        <taxon>Bacilli</taxon>
        <taxon>Bacillales</taxon>
        <taxon>Bacillaceae</taxon>
        <taxon>Saliterribacillus</taxon>
    </lineage>
</organism>
<feature type="transmembrane region" description="Helical" evidence="1">
    <location>
        <begin position="36"/>
        <end position="55"/>
    </location>
</feature>
<dbReference type="RefSeq" id="WP_114353945.1">
    <property type="nucleotide sequence ID" value="NZ_QPJJ01000013.1"/>
</dbReference>
<feature type="transmembrane region" description="Helical" evidence="1">
    <location>
        <begin position="6"/>
        <end position="24"/>
    </location>
</feature>
<protein>
    <submittedName>
        <fullName evidence="2">Inhibitor of the pro-sigma K processing machinery</fullName>
    </submittedName>
</protein>
<comment type="caution">
    <text evidence="2">The sequence shown here is derived from an EMBL/GenBank/DDBJ whole genome shotgun (WGS) entry which is preliminary data.</text>
</comment>
<proteinExistence type="predicted"/>
<evidence type="ECO:0000256" key="1">
    <source>
        <dbReference type="SAM" id="Phobius"/>
    </source>
</evidence>
<evidence type="ECO:0000313" key="2">
    <source>
        <dbReference type="EMBL" id="RCW64602.1"/>
    </source>
</evidence>
<dbReference type="AlphaFoldDB" id="A0A368X9I0"/>
<keyword evidence="1" id="KW-1133">Transmembrane helix</keyword>
<keyword evidence="1" id="KW-0812">Transmembrane</keyword>
<dbReference type="NCBIfam" id="TIGR02862">
    <property type="entry name" value="spore_BofA"/>
    <property type="match status" value="1"/>
</dbReference>